<dbReference type="GO" id="GO:0006281">
    <property type="term" value="P:DNA repair"/>
    <property type="evidence" value="ECO:0007669"/>
    <property type="project" value="UniProtKB-KW"/>
</dbReference>
<dbReference type="PANTHER" id="PTHR13561:SF20">
    <property type="entry name" value="DNA TOPOISOMERASE 2-BINDING PROTEIN 1"/>
    <property type="match status" value="1"/>
</dbReference>
<evidence type="ECO:0000256" key="17">
    <source>
        <dbReference type="RuleBase" id="RU000688"/>
    </source>
</evidence>
<keyword evidence="7" id="KW-0677">Repeat</keyword>
<dbReference type="CDD" id="cd18434">
    <property type="entry name" value="BRCT_TopBP1_rpt5"/>
    <property type="match status" value="1"/>
</dbReference>
<dbReference type="CDD" id="cd17738">
    <property type="entry name" value="BRCT_TopBP1_rpt7"/>
    <property type="match status" value="1"/>
</dbReference>
<dbReference type="Pfam" id="PF21298">
    <property type="entry name" value="TopBP1_BRCT0"/>
    <property type="match status" value="1"/>
</dbReference>
<dbReference type="CDD" id="cd17727">
    <property type="entry name" value="BRCT_TopBP1_rpt6"/>
    <property type="match status" value="1"/>
</dbReference>
<keyword evidence="17" id="KW-0675">Receptor</keyword>
<evidence type="ECO:0000256" key="11">
    <source>
        <dbReference type="ARBA" id="ARBA00023136"/>
    </source>
</evidence>
<keyword evidence="17" id="KW-0807">Transducer</keyword>
<comment type="caution">
    <text evidence="22">The sequence shown here is derived from an EMBL/GenBank/DDBJ whole genome shotgun (WGS) entry which is preliminary data.</text>
</comment>
<keyword evidence="11 19" id="KW-0472">Membrane</keyword>
<feature type="transmembrane region" description="Helical" evidence="19">
    <location>
        <begin position="221"/>
        <end position="243"/>
    </location>
</feature>
<dbReference type="PRINTS" id="PR00237">
    <property type="entry name" value="GPCRRHODOPSN"/>
</dbReference>
<dbReference type="PRINTS" id="PR00657">
    <property type="entry name" value="CCCHEMOKINER"/>
</dbReference>
<evidence type="ECO:0000259" key="20">
    <source>
        <dbReference type="PROSITE" id="PS50172"/>
    </source>
</evidence>
<evidence type="ECO:0000256" key="8">
    <source>
        <dbReference type="ARBA" id="ARBA00022753"/>
    </source>
</evidence>
<dbReference type="Pfam" id="PF00001">
    <property type="entry name" value="7tm_1"/>
    <property type="match status" value="2"/>
</dbReference>
<evidence type="ECO:0000256" key="10">
    <source>
        <dbReference type="ARBA" id="ARBA00022989"/>
    </source>
</evidence>
<feature type="region of interest" description="Disordered" evidence="18">
    <location>
        <begin position="1685"/>
        <end position="1715"/>
    </location>
</feature>
<keyword evidence="5" id="KW-0963">Cytoplasm</keyword>
<dbReference type="GO" id="GO:0005813">
    <property type="term" value="C:centrosome"/>
    <property type="evidence" value="ECO:0007669"/>
    <property type="project" value="UniProtKB-SubCell"/>
</dbReference>
<evidence type="ECO:0000256" key="13">
    <source>
        <dbReference type="ARBA" id="ARBA00023180"/>
    </source>
</evidence>
<keyword evidence="6 17" id="KW-0812">Transmembrane</keyword>
<feature type="transmembrane region" description="Helical" evidence="19">
    <location>
        <begin position="488"/>
        <end position="509"/>
    </location>
</feature>
<evidence type="ECO:0000256" key="14">
    <source>
        <dbReference type="ARBA" id="ARBA00023204"/>
    </source>
</evidence>
<feature type="transmembrane region" description="Helical" evidence="19">
    <location>
        <begin position="145"/>
        <end position="168"/>
    </location>
</feature>
<dbReference type="PROSITE" id="PS50262">
    <property type="entry name" value="G_PROTEIN_RECEP_F1_2"/>
    <property type="match status" value="2"/>
</dbReference>
<feature type="transmembrane region" description="Helical" evidence="19">
    <location>
        <begin position="529"/>
        <end position="551"/>
    </location>
</feature>
<dbReference type="InterPro" id="IPR000355">
    <property type="entry name" value="Chemokine_rcpt"/>
</dbReference>
<dbReference type="InterPro" id="IPR001277">
    <property type="entry name" value="CXCR4/ACKR2"/>
</dbReference>
<dbReference type="FunFam" id="3.40.50.10190:FF:000020">
    <property type="entry name" value="DNA topoisomerase II binding protein 1"/>
    <property type="match status" value="1"/>
</dbReference>
<evidence type="ECO:0000256" key="1">
    <source>
        <dbReference type="ARBA" id="ARBA00004123"/>
    </source>
</evidence>
<feature type="transmembrane region" description="Helical" evidence="19">
    <location>
        <begin position="113"/>
        <end position="133"/>
    </location>
</feature>
<keyword evidence="15" id="KW-0206">Cytoskeleton</keyword>
<dbReference type="InterPro" id="IPR036420">
    <property type="entry name" value="BRCT_dom_sf"/>
</dbReference>
<dbReference type="InterPro" id="IPR017452">
    <property type="entry name" value="GPCR_Rhodpsn_7TM"/>
</dbReference>
<dbReference type="FunFam" id="3.40.50.10190:FF:000028">
    <property type="entry name" value="DNA topoisomerase 2-binding protein 1 isoform X1"/>
    <property type="match status" value="1"/>
</dbReference>
<dbReference type="GO" id="GO:0016020">
    <property type="term" value="C:membrane"/>
    <property type="evidence" value="ECO:0007669"/>
    <property type="project" value="UniProtKB-SubCell"/>
</dbReference>
<dbReference type="Proteomes" id="UP000269221">
    <property type="component" value="Unassembled WGS sequence"/>
</dbReference>
<dbReference type="CDD" id="cd17731">
    <property type="entry name" value="BRCT_TopBP1_rpt2_like"/>
    <property type="match status" value="1"/>
</dbReference>
<evidence type="ECO:0000256" key="19">
    <source>
        <dbReference type="SAM" id="Phobius"/>
    </source>
</evidence>
<dbReference type="Pfam" id="PF00533">
    <property type="entry name" value="BRCT"/>
    <property type="match status" value="4"/>
</dbReference>
<dbReference type="InterPro" id="IPR059215">
    <property type="entry name" value="BRCT2_TopBP1-like"/>
</dbReference>
<organism evidence="22 23">
    <name type="scientific">Hirundo rustica rustica</name>
    <dbReference type="NCBI Taxonomy" id="333673"/>
    <lineage>
        <taxon>Eukaryota</taxon>
        <taxon>Metazoa</taxon>
        <taxon>Chordata</taxon>
        <taxon>Craniata</taxon>
        <taxon>Vertebrata</taxon>
        <taxon>Euteleostomi</taxon>
        <taxon>Archelosauria</taxon>
        <taxon>Archosauria</taxon>
        <taxon>Dinosauria</taxon>
        <taxon>Saurischia</taxon>
        <taxon>Theropoda</taxon>
        <taxon>Coelurosauria</taxon>
        <taxon>Aves</taxon>
        <taxon>Neognathae</taxon>
        <taxon>Neoaves</taxon>
        <taxon>Telluraves</taxon>
        <taxon>Australaves</taxon>
        <taxon>Passeriformes</taxon>
        <taxon>Sylvioidea</taxon>
        <taxon>Hirundinidae</taxon>
        <taxon>Hirundo</taxon>
    </lineage>
</organism>
<accession>A0A3M0JW95</accession>
<dbReference type="FunFam" id="3.40.50.10190:FF:000023">
    <property type="entry name" value="DNA topoisomerase II binding protein 1"/>
    <property type="match status" value="1"/>
</dbReference>
<dbReference type="Pfam" id="PF23294">
    <property type="entry name" value="BRCT_TopB1_SLF1"/>
    <property type="match status" value="1"/>
</dbReference>
<dbReference type="PANTHER" id="PTHR13561">
    <property type="entry name" value="DNA REPLICATION REGULATOR DPB11-RELATED"/>
    <property type="match status" value="1"/>
</dbReference>
<keyword evidence="17" id="KW-0297">G-protein coupled receptor</keyword>
<dbReference type="SMART" id="SM00292">
    <property type="entry name" value="BRCT"/>
    <property type="match status" value="7"/>
</dbReference>
<dbReference type="GO" id="GO:0006935">
    <property type="term" value="P:chemotaxis"/>
    <property type="evidence" value="ECO:0007669"/>
    <property type="project" value="InterPro"/>
</dbReference>
<dbReference type="OrthoDB" id="251770at2759"/>
<dbReference type="SUPFAM" id="SSF52113">
    <property type="entry name" value="BRCT domain"/>
    <property type="match status" value="7"/>
</dbReference>
<dbReference type="PROSITE" id="PS50172">
    <property type="entry name" value="BRCT"/>
    <property type="match status" value="7"/>
</dbReference>
<feature type="domain" description="BRCT" evidence="20">
    <location>
        <begin position="800"/>
        <end position="889"/>
    </location>
</feature>
<dbReference type="FunFam" id="3.40.50.10190:FF:000021">
    <property type="entry name" value="DNA topoisomerase II binding protein 1"/>
    <property type="match status" value="1"/>
</dbReference>
<evidence type="ECO:0000256" key="3">
    <source>
        <dbReference type="ARBA" id="ARBA00004370"/>
    </source>
</evidence>
<dbReference type="CDD" id="cd17737">
    <property type="entry name" value="BRCT_TopBP1_rpt1"/>
    <property type="match status" value="1"/>
</dbReference>
<evidence type="ECO:0000256" key="5">
    <source>
        <dbReference type="ARBA" id="ARBA00022490"/>
    </source>
</evidence>
<evidence type="ECO:0000313" key="23">
    <source>
        <dbReference type="Proteomes" id="UP000269221"/>
    </source>
</evidence>
<proteinExistence type="inferred from homology"/>
<evidence type="ECO:0000256" key="9">
    <source>
        <dbReference type="ARBA" id="ARBA00022763"/>
    </source>
</evidence>
<dbReference type="InterPro" id="IPR044737">
    <property type="entry name" value="TopBP1_BRCT_1"/>
</dbReference>
<feature type="domain" description="BRCT" evidence="20">
    <location>
        <begin position="1498"/>
        <end position="1589"/>
    </location>
</feature>
<evidence type="ECO:0000313" key="22">
    <source>
        <dbReference type="EMBL" id="RMC05293.1"/>
    </source>
</evidence>
<feature type="domain" description="BRCT" evidence="20">
    <location>
        <begin position="1238"/>
        <end position="1335"/>
    </location>
</feature>
<feature type="region of interest" description="Disordered" evidence="18">
    <location>
        <begin position="894"/>
        <end position="914"/>
    </location>
</feature>
<feature type="transmembrane region" description="Helical" evidence="19">
    <location>
        <begin position="180"/>
        <end position="201"/>
    </location>
</feature>
<evidence type="ECO:0000256" key="7">
    <source>
        <dbReference type="ARBA" id="ARBA00022737"/>
    </source>
</evidence>
<dbReference type="InterPro" id="IPR000276">
    <property type="entry name" value="GPCR_Rhodpsn"/>
</dbReference>
<dbReference type="CDD" id="cd17718">
    <property type="entry name" value="BRCT_TopBP1_rpt3"/>
    <property type="match status" value="1"/>
</dbReference>
<keyword evidence="16" id="KW-0539">Nucleus</keyword>
<dbReference type="FunFam" id="3.40.50.10190:FF:000010">
    <property type="entry name" value="DNA topoisomerase II binding protein 1"/>
    <property type="match status" value="1"/>
</dbReference>
<dbReference type="Gene3D" id="3.40.50.10190">
    <property type="entry name" value="BRCT domain"/>
    <property type="match status" value="9"/>
</dbReference>
<keyword evidence="8" id="KW-0967">Endosome</keyword>
<dbReference type="FunFam" id="3.40.50.10190:FF:000022">
    <property type="entry name" value="DNA topoisomerase II binding protein 1"/>
    <property type="match status" value="1"/>
</dbReference>
<evidence type="ECO:0000256" key="4">
    <source>
        <dbReference type="ARBA" id="ARBA00004412"/>
    </source>
</evidence>
<dbReference type="CDD" id="cd17749">
    <property type="entry name" value="BRCT_TopBP1_rpt4"/>
    <property type="match status" value="1"/>
</dbReference>
<dbReference type="STRING" id="333673.A0A3M0JW95"/>
<dbReference type="Gene3D" id="1.20.1070.10">
    <property type="entry name" value="Rhodopsin 7-helix transmembrane proteins"/>
    <property type="match status" value="2"/>
</dbReference>
<evidence type="ECO:0000256" key="16">
    <source>
        <dbReference type="ARBA" id="ARBA00023242"/>
    </source>
</evidence>
<name>A0A3M0JW95_HIRRU</name>
<keyword evidence="23" id="KW-1185">Reference proteome</keyword>
<dbReference type="EMBL" id="QRBI01000123">
    <property type="protein sequence ID" value="RMC05293.1"/>
    <property type="molecule type" value="Genomic_DNA"/>
</dbReference>
<dbReference type="GO" id="GO:0033314">
    <property type="term" value="P:mitotic DNA replication checkpoint signaling"/>
    <property type="evidence" value="ECO:0007669"/>
    <property type="project" value="TreeGrafter"/>
</dbReference>
<feature type="domain" description="BRCT" evidence="20">
    <location>
        <begin position="727"/>
        <end position="778"/>
    </location>
</feature>
<evidence type="ECO:0000256" key="18">
    <source>
        <dbReference type="SAM" id="MobiDB-lite"/>
    </source>
</evidence>
<dbReference type="InterPro" id="IPR049542">
    <property type="entry name" value="TopBP1-like_BRCT0"/>
</dbReference>
<dbReference type="GO" id="GO:0005769">
    <property type="term" value="C:early endosome"/>
    <property type="evidence" value="ECO:0007669"/>
    <property type="project" value="UniProtKB-SubCell"/>
</dbReference>
<evidence type="ECO:0000256" key="2">
    <source>
        <dbReference type="ARBA" id="ARBA00004300"/>
    </source>
</evidence>
<reference evidence="22 23" key="1">
    <citation type="submission" date="2018-07" db="EMBL/GenBank/DDBJ databases">
        <title>A high quality draft genome assembly of the barn swallow (H. rustica rustica).</title>
        <authorList>
            <person name="Formenti G."/>
            <person name="Chiara M."/>
            <person name="Poveda L."/>
            <person name="Francoijs K.-J."/>
            <person name="Bonisoli-Alquati A."/>
            <person name="Canova L."/>
            <person name="Gianfranceschi L."/>
            <person name="Horner D.S."/>
            <person name="Saino N."/>
        </authorList>
    </citation>
    <scope>NUCLEOTIDE SEQUENCE [LARGE SCALE GENOMIC DNA]</scope>
    <source>
        <strain evidence="22">Chelidonia</strain>
        <tissue evidence="22">Blood</tissue>
    </source>
</reference>
<dbReference type="SUPFAM" id="SSF81321">
    <property type="entry name" value="Family A G protein-coupled receptor-like"/>
    <property type="match status" value="2"/>
</dbReference>
<feature type="domain" description="BRCT" evidence="20">
    <location>
        <begin position="1145"/>
        <end position="1230"/>
    </location>
</feature>
<keyword evidence="12" id="KW-1015">Disulfide bond</keyword>
<dbReference type="InterPro" id="IPR001357">
    <property type="entry name" value="BRCT_dom"/>
</dbReference>
<keyword evidence="9" id="KW-0227">DNA damage</keyword>
<comment type="subcellular location">
    <subcellularLocation>
        <location evidence="2">Cytoplasm</location>
        <location evidence="2">Cytoskeleton</location>
        <location evidence="2">Microtubule organizing center</location>
        <location evidence="2">Centrosome</location>
    </subcellularLocation>
    <subcellularLocation>
        <location evidence="4">Early endosome</location>
    </subcellularLocation>
    <subcellularLocation>
        <location evidence="3">Membrane</location>
    </subcellularLocation>
    <subcellularLocation>
        <location evidence="1">Nucleus</location>
    </subcellularLocation>
</comment>
<dbReference type="FunFam" id="3.40.50.10190:FF:000029">
    <property type="entry name" value="DNA topoisomerase II binding protein 1"/>
    <property type="match status" value="1"/>
</dbReference>
<feature type="transmembrane region" description="Helical" evidence="19">
    <location>
        <begin position="453"/>
        <end position="476"/>
    </location>
</feature>
<dbReference type="InterPro" id="IPR057595">
    <property type="entry name" value="TopB1_SLF1_BRCT"/>
</dbReference>
<dbReference type="GO" id="GO:0006270">
    <property type="term" value="P:DNA replication initiation"/>
    <property type="evidence" value="ECO:0007669"/>
    <property type="project" value="TreeGrafter"/>
</dbReference>
<dbReference type="PRINTS" id="PR00645">
    <property type="entry name" value="CXCCHMKINER4"/>
</dbReference>
<dbReference type="CDD" id="cd17728">
    <property type="entry name" value="BRCT_TopBP1_rpt8"/>
    <property type="match status" value="1"/>
</dbReference>
<sequence>MDMLSDQPSPTNTFPMSRLCNDFIPELSETITLPLPPPALGSVKDLVFAILTQTNTANFPFFHTRNSTDQYTMGNETPDFTDWPLTTEFDYGDSTPCMGTEEKHFAAKFLPPLYSLVVIFGLTGNMLVVLILVKYKRLKSMTDIYLLNLAISDLLFVFSLPFWAYYAGHDWIFREALCRILSGVYLLGFYSGIFFIILLTLDRYLAIVHAVFALKARTVTYGILASVVTWAVAVLISVPGVVFHKTQKESSGYTCSAHYPTHVLFCKQKGIGSALRVETGKRHMGTRNTTLQTKRTENCLPSPEASATGCYPYNMNSKTYPDTTLFEWNGNQMDGSKRGIWTYLAGTLIQDVKIGCDRDGGSNDESLELECLKEKADQYTMGNETPDFTDWPLTTEFDYSDSTPCPATEEKHFAAKFLPPLYSLVVIFGLTGNILVVLILVKYKRLKSMTDIYLLNLAISDLLFVFSLPFWAYYAVHDWIFGEALCRILSGVYLLGFYSGIFFIILLTLDRYLAIVHAVFALKARTVTYGILASVVTWAVAVLISVPGVVFHKTQKESSGYTCSAHYPSEQRNTWKQFLTLKMNILGLLIPMLIMICSYTQIIKTLLQLVKSRCPKEVLDVPFLAVSNARIGHRSIKEFQSEEHLQILEEETVLNIKENDKSLYICDPFRGVGFSHLRKLGCRIVGPQVVLYCMQSQRCVPRAEYPVYNMTMADVTVSCTSLEKDVREEVHKYVQMMGGCVYRDLNVSVTHLIAGEVGSKKYLVAASLKKPILLPSWVKTLWDKSQQGIMRYTDINMEDYACPVFLGCTICVTGLSSSDRKEVQRLTAEHGGHYTGQLKMNECTHLIVQEPKGQKYECAKKWNVHCVSVQWFSDSIKKGFCQDETMYKIEAGSKLSNAPSTSTPTNDTIKPPNHTLSDVSHISNINLSGVNETACSSAMSSRLDPLSDELENLDISSLQAPEDLLDGCRIYLCGFSGRKLDKMRRLINCGGGVRFNQLNEDVTHVIVGENNDELKHFLDETAHRPHIVTAKWLLESFGKGCLCPVEHYVPLNYQLLENPILEQPGMKSVFPKKNSLSKKDAVNVIKRQKAAEDDFLSQYVNDYSALDEVEKLTSKTFSDVTNLTAQGENQPSVCNGSLAESSELAEGGLFFRKRFLLLGFGEEDESCIADIIKENGGEVLPLQSRTITDYAVVPLLGCTVKATVGDVVTNTWLITCVEQQALLDLRSNPLFTPVLVMEGVTPLEDCVLSFSQFTGAERDSLVYLAELLGARVQEFFVRKASVKKGMLASTHLVVREPNGSKYEAAKKWNLPAVTVAWLLQSARTGKRADESKFLVENAEAEGTESFITQLSKTPATVKSYDSEQSAHLLEAGKRRAVTPLDIKRFQSKAFQAVISHHNGKTTPVAQGGPPQKEPSLNLDTPSKFLSSDKLFKPSFDVKDALEALETPRGPEQRTRKLSTPLSEVIGRNLKLALASSTTHAAALTASPQLAAAQPEVEEEPKPLADAVIYVSKKLGKRQRELNAVAASLGADYRWCFDGTVTHFIYKGGQNDNNKEYKSVKERGIHIVSEHWLLESARECKRLPESLFPHTYNPKMSLDISTVQDIRLSSSSSKPLSTGKPAEEYEIIPVDEDDAEDDVTTDQIKETVTVGEEQIVASESKGVLTQALEMRENFQRQLQELMSATSLVKPQGQRGSLSRSSFDGSPATPDSTWSVRNGRSRVLEALRQSRHALADINTEPSQSEQIIWDDPTAREERARLVSNLQWPNSPSQYLEQGLSNTSKNVDESALKGSVPDAEMAGIVVPEAGDGDVIESLKNPICRDPETPIKDKLIPTPQAPSIAFPLANPPVAPEPKEKVVTEDEKADEETEKLRKFQLSSLNPQERIDYCHLIEELGGTVLEKQYFDPSCTHIVVGHPLRNEKFLASMAAGKWVLHRSYLEACRGAGCFVQGAFNGWKVILNVDQTKEAGFRRLLQSGGAKVFSGHAAPLFKEATHLFADFSKLKPDDSRVNVAEAAAQGVNCLKPEYIADYLIQDPPPPMESYCLPEAESYLQNNSDLGIGLSQKRKALGEMSSVKRSRIH</sequence>
<evidence type="ECO:0000256" key="6">
    <source>
        <dbReference type="ARBA" id="ARBA00022692"/>
    </source>
</evidence>
<evidence type="ECO:0000256" key="12">
    <source>
        <dbReference type="ARBA" id="ARBA00023157"/>
    </source>
</evidence>
<feature type="domain" description="BRCT" evidence="20">
    <location>
        <begin position="1947"/>
        <end position="2044"/>
    </location>
</feature>
<evidence type="ECO:0008006" key="24">
    <source>
        <dbReference type="Google" id="ProtNLM"/>
    </source>
</evidence>
<evidence type="ECO:0000259" key="21">
    <source>
        <dbReference type="PROSITE" id="PS50262"/>
    </source>
</evidence>
<dbReference type="PROSITE" id="PS00237">
    <property type="entry name" value="G_PROTEIN_RECEP_F1_1"/>
    <property type="match status" value="1"/>
</dbReference>
<dbReference type="Pfam" id="PF12738">
    <property type="entry name" value="PTCB-BRCT"/>
    <property type="match status" value="2"/>
</dbReference>
<keyword evidence="10 19" id="KW-1133">Transmembrane helix</keyword>
<dbReference type="InterPro" id="IPR049936">
    <property type="entry name" value="TopBP1_BRCT_8"/>
</dbReference>
<feature type="domain" description="G-protein coupled receptors family 1 profile" evidence="21">
    <location>
        <begin position="124"/>
        <end position="255"/>
    </location>
</feature>
<dbReference type="GO" id="GO:0007095">
    <property type="term" value="P:mitotic G2 DNA damage checkpoint signaling"/>
    <property type="evidence" value="ECO:0007669"/>
    <property type="project" value="TreeGrafter"/>
</dbReference>
<keyword evidence="14" id="KW-0234">DNA repair</keyword>
<protein>
    <recommendedName>
        <fullName evidence="24">DNA topoisomerase 2-binding protein 1</fullName>
    </recommendedName>
</protein>
<keyword evidence="13" id="KW-0325">Glycoprotein</keyword>
<feature type="transmembrane region" description="Helical" evidence="19">
    <location>
        <begin position="421"/>
        <end position="441"/>
    </location>
</feature>
<feature type="domain" description="BRCT" evidence="20">
    <location>
        <begin position="960"/>
        <end position="1050"/>
    </location>
</feature>
<comment type="similarity">
    <text evidence="17">Belongs to the G-protein coupled receptor 1 family.</text>
</comment>
<dbReference type="GO" id="GO:0005634">
    <property type="term" value="C:nucleus"/>
    <property type="evidence" value="ECO:0007669"/>
    <property type="project" value="UniProtKB-SubCell"/>
</dbReference>
<dbReference type="GO" id="GO:0004950">
    <property type="term" value="F:chemokine receptor activity"/>
    <property type="evidence" value="ECO:0007669"/>
    <property type="project" value="InterPro"/>
</dbReference>
<evidence type="ECO:0000256" key="15">
    <source>
        <dbReference type="ARBA" id="ARBA00023212"/>
    </source>
</evidence>
<feature type="domain" description="G-protein coupled receptors family 1 profile" evidence="21">
    <location>
        <begin position="432"/>
        <end position="608"/>
    </location>
</feature>
<gene>
    <name evidence="22" type="ORF">DUI87_18480</name>
</gene>